<evidence type="ECO:0000313" key="5">
    <source>
        <dbReference type="Proteomes" id="UP000217141"/>
    </source>
</evidence>
<dbReference type="KEGG" id="shyd:CJD35_19505"/>
<dbReference type="Proteomes" id="UP000217141">
    <property type="component" value="Plasmid p2"/>
</dbReference>
<dbReference type="EMBL" id="CP022748">
    <property type="protein sequence ID" value="ASY46686.1"/>
    <property type="molecule type" value="Genomic_DNA"/>
</dbReference>
<dbReference type="PANTHER" id="PTHR30388:SF4">
    <property type="entry name" value="MOLYBDENUM COFACTOR INSERTION CHAPERONE PAOD"/>
    <property type="match status" value="1"/>
</dbReference>
<dbReference type="STRING" id="1192759.GCA_000277525_04063"/>
<gene>
    <name evidence="3" type="ORF">CJD35_19505</name>
    <name evidence="4" type="ORF">MBESOW_P2043</name>
</gene>
<feature type="domain" description="XdhC- CoxI" evidence="1">
    <location>
        <begin position="25"/>
        <end position="90"/>
    </location>
</feature>
<evidence type="ECO:0000259" key="1">
    <source>
        <dbReference type="Pfam" id="PF02625"/>
    </source>
</evidence>
<geneLocation type="plasmid" evidence="3 5">
    <name>p2</name>
</geneLocation>
<sequence>MQLEGNDWPTFGWISDIRPCLESARRQHRNVVLGTITRLVGSSPRPAGTQMVFDQDRAGGYFSGGCLEADVANHAAEVLRDRTPKTLLYGQGSPWIDIRLLCGGTIEILLESIDSEEPAVAELLRLEVARIPALWRSDGYARTVEPAPPDCPTWAADGTKYSLRYDPKSRLVVVGGDPTALALAKLASDAGFETYLIRGNGPGTTPPIGGLTYLRTAPAATLHAMSPDPWTAVVSVTHDDVVDDDVVTSALRSSAGYIGVLGARSRIGSRRDRLIKAGFGEHDLTRIHAPIGIAGCGKTPWEIAVSIVAEIMQSRNLSARAPESQINPAA</sequence>
<dbReference type="InterPro" id="IPR003777">
    <property type="entry name" value="XdhC_CoxI"/>
</dbReference>
<dbReference type="PANTHER" id="PTHR30388">
    <property type="entry name" value="ALDEHYDE OXIDOREDUCTASE MOLYBDENUM COFACTOR ASSEMBLY PROTEIN"/>
    <property type="match status" value="1"/>
</dbReference>
<dbReference type="EMBL" id="BBQY01000005">
    <property type="protein sequence ID" value="GBH30788.1"/>
    <property type="molecule type" value="Genomic_DNA"/>
</dbReference>
<dbReference type="InterPro" id="IPR052698">
    <property type="entry name" value="MoCofactor_Util/Proc"/>
</dbReference>
<accession>A0A401J2E0</accession>
<keyword evidence="6" id="KW-1185">Reference proteome</keyword>
<evidence type="ECO:0000313" key="4">
    <source>
        <dbReference type="EMBL" id="GBH30788.1"/>
    </source>
</evidence>
<organism evidence="3 5">
    <name type="scientific">Sphingobium xenophagum</name>
    <dbReference type="NCBI Taxonomy" id="121428"/>
    <lineage>
        <taxon>Bacteria</taxon>
        <taxon>Pseudomonadati</taxon>
        <taxon>Pseudomonadota</taxon>
        <taxon>Alphaproteobacteria</taxon>
        <taxon>Sphingomonadales</taxon>
        <taxon>Sphingomonadaceae</taxon>
        <taxon>Sphingobium</taxon>
    </lineage>
</organism>
<dbReference type="RefSeq" id="WP_017184816.1">
    <property type="nucleotide sequence ID" value="NZ_BBQY01000005.1"/>
</dbReference>
<dbReference type="Pfam" id="PF02625">
    <property type="entry name" value="XdhC_CoxI"/>
    <property type="match status" value="1"/>
</dbReference>
<keyword evidence="3" id="KW-0614">Plasmid</keyword>
<reference evidence="4 6" key="1">
    <citation type="submission" date="2014-12" db="EMBL/GenBank/DDBJ databases">
        <title>Whole genome sequencing of Sphingobium xenophagum OW59.</title>
        <authorList>
            <person name="Ohta Y."/>
            <person name="Nishi S."/>
            <person name="Hatada Y."/>
        </authorList>
    </citation>
    <scope>NUCLEOTIDE SEQUENCE [LARGE SCALE GENOMIC DNA]</scope>
    <source>
        <strain evidence="4 6">OW59</strain>
    </source>
</reference>
<accession>A0A249MZG1</accession>
<reference evidence="3 5" key="2">
    <citation type="submission" date="2017-08" db="EMBL/GenBank/DDBJ databases">
        <title>Whole Genome Sequence of Sphingobium hydrophobicum C1: Insights into Adaption to the Electronic-waste Contaminated Sediment.</title>
        <authorList>
            <person name="Song D."/>
            <person name="Chen X."/>
            <person name="Xu M."/>
        </authorList>
    </citation>
    <scope>NUCLEOTIDE SEQUENCE [LARGE SCALE GENOMIC DNA]</scope>
    <source>
        <strain evidence="3 5">C1</strain>
        <plasmid evidence="3 5">p2</plasmid>
    </source>
</reference>
<proteinExistence type="predicted"/>
<evidence type="ECO:0000313" key="3">
    <source>
        <dbReference type="EMBL" id="ASY46686.1"/>
    </source>
</evidence>
<dbReference type="Pfam" id="PF13478">
    <property type="entry name" value="XdhC_C"/>
    <property type="match status" value="1"/>
</dbReference>
<evidence type="ECO:0000259" key="2">
    <source>
        <dbReference type="Pfam" id="PF13478"/>
    </source>
</evidence>
<protein>
    <submittedName>
        <fullName evidence="4">Xanthine dehydrogenase accessory factor</fullName>
    </submittedName>
</protein>
<dbReference type="AlphaFoldDB" id="A0A249MZG1"/>
<dbReference type="Gene3D" id="3.40.50.720">
    <property type="entry name" value="NAD(P)-binding Rossmann-like Domain"/>
    <property type="match status" value="1"/>
</dbReference>
<dbReference type="InterPro" id="IPR027051">
    <property type="entry name" value="XdhC_Rossmann_dom"/>
</dbReference>
<name>A0A249MZG1_SPHXE</name>
<evidence type="ECO:0000313" key="6">
    <source>
        <dbReference type="Proteomes" id="UP000290975"/>
    </source>
</evidence>
<feature type="domain" description="XdhC Rossmann" evidence="2">
    <location>
        <begin position="171"/>
        <end position="311"/>
    </location>
</feature>
<dbReference type="Proteomes" id="UP000290975">
    <property type="component" value="Unassembled WGS sequence"/>
</dbReference>